<gene>
    <name evidence="2" type="ORF">RRU01S_20_00560</name>
</gene>
<dbReference type="RefSeq" id="WP_045231393.1">
    <property type="nucleotide sequence ID" value="NZ_BBJU01000020.1"/>
</dbReference>
<dbReference type="InterPro" id="IPR007159">
    <property type="entry name" value="SpoVT-AbrB_dom"/>
</dbReference>
<accession>A0A081CYP9</accession>
<organism evidence="2 3">
    <name type="scientific">Agrobacterium rubi TR3 = NBRC 13261</name>
    <dbReference type="NCBI Taxonomy" id="1368415"/>
    <lineage>
        <taxon>Bacteria</taxon>
        <taxon>Pseudomonadati</taxon>
        <taxon>Pseudomonadota</taxon>
        <taxon>Alphaproteobacteria</taxon>
        <taxon>Hyphomicrobiales</taxon>
        <taxon>Rhizobiaceae</taxon>
        <taxon>Rhizobium/Agrobacterium group</taxon>
        <taxon>Agrobacterium</taxon>
    </lineage>
</organism>
<dbReference type="eggNOG" id="COG2336">
    <property type="taxonomic scope" value="Bacteria"/>
</dbReference>
<dbReference type="Pfam" id="PF04014">
    <property type="entry name" value="MazE_antitoxin"/>
    <property type="match status" value="1"/>
</dbReference>
<protein>
    <submittedName>
        <fullName evidence="2">Putative toxin-antitoxin system antitoxin component</fullName>
    </submittedName>
</protein>
<dbReference type="EMBL" id="BBJU01000020">
    <property type="protein sequence ID" value="GAK71795.1"/>
    <property type="molecule type" value="Genomic_DNA"/>
</dbReference>
<dbReference type="OrthoDB" id="9795766at2"/>
<proteinExistence type="predicted"/>
<feature type="domain" description="SpoVT-AbrB" evidence="1">
    <location>
        <begin position="20"/>
        <end position="65"/>
    </location>
</feature>
<dbReference type="SUPFAM" id="SSF89447">
    <property type="entry name" value="AbrB/MazE/MraZ-like"/>
    <property type="match status" value="1"/>
</dbReference>
<evidence type="ECO:0000313" key="3">
    <source>
        <dbReference type="Proteomes" id="UP000028701"/>
    </source>
</evidence>
<evidence type="ECO:0000313" key="2">
    <source>
        <dbReference type="EMBL" id="GAK71795.1"/>
    </source>
</evidence>
<sequence>MAAIKGQSARKDFSTTSKLKRAGGSLVLTVPAAARNMLGLTEGQEMIVSVRGRQVIAEAAPSSSGTIKVRQPKYTLDELLNGHDANSPLTPEQEAWVNAPAVGNEVW</sequence>
<dbReference type="SMART" id="SM00966">
    <property type="entry name" value="SpoVT_AbrB"/>
    <property type="match status" value="1"/>
</dbReference>
<evidence type="ECO:0000259" key="1">
    <source>
        <dbReference type="SMART" id="SM00966"/>
    </source>
</evidence>
<name>A0A081CYP9_9HYPH</name>
<reference evidence="2 3" key="1">
    <citation type="submission" date="2014-08" db="EMBL/GenBank/DDBJ databases">
        <title>Whole genome shotgun sequence of Rhizobium rubi NBRC 13261.</title>
        <authorList>
            <person name="Katano-Makiyama Y."/>
            <person name="Hosoyama A."/>
            <person name="Hashimoto M."/>
            <person name="Hosoyama Y."/>
            <person name="Noguchi M."/>
            <person name="Tsuchikane K."/>
            <person name="Uohara A."/>
            <person name="Ohji S."/>
            <person name="Ichikawa N."/>
            <person name="Kimura A."/>
            <person name="Yamazoe A."/>
            <person name="Fujita N."/>
        </authorList>
    </citation>
    <scope>NUCLEOTIDE SEQUENCE [LARGE SCALE GENOMIC DNA]</scope>
    <source>
        <strain evidence="2 3">NBRC 13261</strain>
    </source>
</reference>
<comment type="caution">
    <text evidence="2">The sequence shown here is derived from an EMBL/GenBank/DDBJ whole genome shotgun (WGS) entry which is preliminary data.</text>
</comment>
<dbReference type="Gene3D" id="2.10.260.10">
    <property type="match status" value="1"/>
</dbReference>
<dbReference type="Proteomes" id="UP000028701">
    <property type="component" value="Unassembled WGS sequence"/>
</dbReference>
<dbReference type="GO" id="GO:0003677">
    <property type="term" value="F:DNA binding"/>
    <property type="evidence" value="ECO:0007669"/>
    <property type="project" value="InterPro"/>
</dbReference>
<dbReference type="InterPro" id="IPR037914">
    <property type="entry name" value="SpoVT-AbrB_sf"/>
</dbReference>
<dbReference type="AlphaFoldDB" id="A0A081CYP9"/>